<dbReference type="Proteomes" id="UP000827092">
    <property type="component" value="Unassembled WGS sequence"/>
</dbReference>
<evidence type="ECO:0000313" key="2">
    <source>
        <dbReference type="EMBL" id="KAG8172758.1"/>
    </source>
</evidence>
<dbReference type="AlphaFoldDB" id="A0AAV6TMA6"/>
<organism evidence="2 3">
    <name type="scientific">Oedothorax gibbosus</name>
    <dbReference type="NCBI Taxonomy" id="931172"/>
    <lineage>
        <taxon>Eukaryota</taxon>
        <taxon>Metazoa</taxon>
        <taxon>Ecdysozoa</taxon>
        <taxon>Arthropoda</taxon>
        <taxon>Chelicerata</taxon>
        <taxon>Arachnida</taxon>
        <taxon>Araneae</taxon>
        <taxon>Araneomorphae</taxon>
        <taxon>Entelegynae</taxon>
        <taxon>Araneoidea</taxon>
        <taxon>Linyphiidae</taxon>
        <taxon>Erigoninae</taxon>
        <taxon>Oedothorax</taxon>
    </lineage>
</organism>
<evidence type="ECO:0000313" key="3">
    <source>
        <dbReference type="Proteomes" id="UP000827092"/>
    </source>
</evidence>
<accession>A0AAV6TMA6</accession>
<keyword evidence="3" id="KW-1185">Reference proteome</keyword>
<feature type="region of interest" description="Disordered" evidence="1">
    <location>
        <begin position="1"/>
        <end position="20"/>
    </location>
</feature>
<sequence length="198" mass="21337">MSFQGLRGADSPWTTRPRRRLGEAVRFRGGLPRGTDGILHTGARSERHARGAGSRGPKAYLRSARRAPRGRPTATGWVPRPASAAQLGGWRAAPCPGAVVCGGGECLALADRIGRQEEGLLRHRRRCRIQVRTVEEKFSPAASHFPAPGPLWGPFCPQPKKPPAPGPCPWPSPSPKPHPGPWENPPTRCTTQAKNPKG</sequence>
<evidence type="ECO:0000256" key="1">
    <source>
        <dbReference type="SAM" id="MobiDB-lite"/>
    </source>
</evidence>
<protein>
    <submittedName>
        <fullName evidence="2">Uncharacterized protein</fullName>
    </submittedName>
</protein>
<proteinExistence type="predicted"/>
<feature type="compositionally biased region" description="Pro residues" evidence="1">
    <location>
        <begin position="147"/>
        <end position="184"/>
    </location>
</feature>
<gene>
    <name evidence="2" type="ORF">JTE90_028202</name>
</gene>
<feature type="region of interest" description="Disordered" evidence="1">
    <location>
        <begin position="28"/>
        <end position="80"/>
    </location>
</feature>
<comment type="caution">
    <text evidence="2">The sequence shown here is derived from an EMBL/GenBank/DDBJ whole genome shotgun (WGS) entry which is preliminary data.</text>
</comment>
<dbReference type="EMBL" id="JAFNEN010002408">
    <property type="protein sequence ID" value="KAG8172758.1"/>
    <property type="molecule type" value="Genomic_DNA"/>
</dbReference>
<feature type="region of interest" description="Disordered" evidence="1">
    <location>
        <begin position="141"/>
        <end position="198"/>
    </location>
</feature>
<reference evidence="2 3" key="1">
    <citation type="journal article" date="2022" name="Nat. Ecol. Evol.">
        <title>A masculinizing supergene underlies an exaggerated male reproductive morph in a spider.</title>
        <authorList>
            <person name="Hendrickx F."/>
            <person name="De Corte Z."/>
            <person name="Sonet G."/>
            <person name="Van Belleghem S.M."/>
            <person name="Kostlbacher S."/>
            <person name="Vangestel C."/>
        </authorList>
    </citation>
    <scope>NUCLEOTIDE SEQUENCE [LARGE SCALE GENOMIC DNA]</scope>
    <source>
        <strain evidence="2">W744_W776</strain>
    </source>
</reference>
<name>A0AAV6TMA6_9ARAC</name>
<feature type="compositionally biased region" description="Polar residues" evidence="1">
    <location>
        <begin position="187"/>
        <end position="198"/>
    </location>
</feature>